<dbReference type="RefSeq" id="XP_025373454.1">
    <property type="nucleotide sequence ID" value="XM_025514169.1"/>
</dbReference>
<keyword evidence="3" id="KW-1185">Reference proteome</keyword>
<dbReference type="Proteomes" id="UP000245783">
    <property type="component" value="Unassembled WGS sequence"/>
</dbReference>
<organism evidence="2 3">
    <name type="scientific">Ceraceosorus guamensis</name>
    <dbReference type="NCBI Taxonomy" id="1522189"/>
    <lineage>
        <taxon>Eukaryota</taxon>
        <taxon>Fungi</taxon>
        <taxon>Dikarya</taxon>
        <taxon>Basidiomycota</taxon>
        <taxon>Ustilaginomycotina</taxon>
        <taxon>Exobasidiomycetes</taxon>
        <taxon>Ceraceosorales</taxon>
        <taxon>Ceraceosoraceae</taxon>
        <taxon>Ceraceosorus</taxon>
    </lineage>
</organism>
<feature type="compositionally biased region" description="Polar residues" evidence="1">
    <location>
        <begin position="244"/>
        <end position="255"/>
    </location>
</feature>
<dbReference type="OrthoDB" id="10505976at2759"/>
<evidence type="ECO:0000313" key="3">
    <source>
        <dbReference type="Proteomes" id="UP000245783"/>
    </source>
</evidence>
<evidence type="ECO:0000313" key="2">
    <source>
        <dbReference type="EMBL" id="PWN46294.1"/>
    </source>
</evidence>
<feature type="compositionally biased region" description="Basic and acidic residues" evidence="1">
    <location>
        <begin position="1"/>
        <end position="10"/>
    </location>
</feature>
<reference evidence="2 3" key="1">
    <citation type="journal article" date="2018" name="Mol. Biol. Evol.">
        <title>Broad Genomic Sampling Reveals a Smut Pathogenic Ancestry of the Fungal Clade Ustilaginomycotina.</title>
        <authorList>
            <person name="Kijpornyongpan T."/>
            <person name="Mondo S.J."/>
            <person name="Barry K."/>
            <person name="Sandor L."/>
            <person name="Lee J."/>
            <person name="Lipzen A."/>
            <person name="Pangilinan J."/>
            <person name="LaButti K."/>
            <person name="Hainaut M."/>
            <person name="Henrissat B."/>
            <person name="Grigoriev I.V."/>
            <person name="Spatafora J.W."/>
            <person name="Aime M.C."/>
        </authorList>
    </citation>
    <scope>NUCLEOTIDE SEQUENCE [LARGE SCALE GENOMIC DNA]</scope>
    <source>
        <strain evidence="2 3">MCA 4658</strain>
    </source>
</reference>
<sequence>MHDDHHESDHTAQVQTPESSTNGAESSATSAPARKQNRSYGGRPRGRPPKLSTMPESDEAKTRRLQRKYAHPFEPRPLKKVTDINLNSSYQRRYRGGKKLDTVLQDIEFLKKNPERHEHLLKNAHTRAQHFFSQTNGPVGKRWEVPYRAVRMTPQALMNLGKEGRYYHVRKLRQAAAEADERAKYLAEHPLATNEVKKMARERAESMASLAGHTYKPRTNPWTAGDSKSVALLPKATAEALATWRQSVRRPSNGSKDAASSSAPASPSGPSAE</sequence>
<dbReference type="InParanoid" id="A0A316W9V2"/>
<protein>
    <submittedName>
        <fullName evidence="2">Uncharacterized protein</fullName>
    </submittedName>
</protein>
<dbReference type="GeneID" id="37036039"/>
<accession>A0A316W9V2</accession>
<dbReference type="AlphaFoldDB" id="A0A316W9V2"/>
<feature type="region of interest" description="Disordered" evidence="1">
    <location>
        <begin position="244"/>
        <end position="273"/>
    </location>
</feature>
<gene>
    <name evidence="2" type="ORF">IE81DRAFT_3242</name>
</gene>
<evidence type="ECO:0000256" key="1">
    <source>
        <dbReference type="SAM" id="MobiDB-lite"/>
    </source>
</evidence>
<feature type="region of interest" description="Disordered" evidence="1">
    <location>
        <begin position="1"/>
        <end position="75"/>
    </location>
</feature>
<name>A0A316W9V2_9BASI</name>
<proteinExistence type="predicted"/>
<dbReference type="EMBL" id="KZ819351">
    <property type="protein sequence ID" value="PWN46294.1"/>
    <property type="molecule type" value="Genomic_DNA"/>
</dbReference>
<feature type="compositionally biased region" description="Low complexity" evidence="1">
    <location>
        <begin position="258"/>
        <end position="273"/>
    </location>
</feature>
<feature type="compositionally biased region" description="Polar residues" evidence="1">
    <location>
        <begin position="11"/>
        <end position="30"/>
    </location>
</feature>